<sequence>MNSTVLPARSRPFHQVDVFSREAYRGNPLAVVVDAEGLAPEQMQQFANWTNLSETTFLLPPTDPRADYRVRIFTGSEEFPFAGHPTLGSAHTWLECGGTPQSEGFVVQECGAGLVRVKRDDGRLAFAAPPMTRFGPVDGTIRSRIAAGLRLAEADLLDASWLVNGPEWIGVLLGSAEQVRAVKPAFAALGNLKVGIIGPGRGEGGTDFEVRTFIPGDAMMEDPVTGSFNAGAAQWLIGSNRAPQEYVAAQGTALGRAGRLHIKAEDGHIWVGGDSTTCIRGSVLL</sequence>
<name>A0ABZ2R4J6_9MICC</name>
<dbReference type="PANTHER" id="PTHR13774">
    <property type="entry name" value="PHENAZINE BIOSYNTHESIS PROTEIN"/>
    <property type="match status" value="1"/>
</dbReference>
<dbReference type="PIRSF" id="PIRSF016184">
    <property type="entry name" value="PhzC_PhzF"/>
    <property type="match status" value="1"/>
</dbReference>
<dbReference type="Proteomes" id="UP001623384">
    <property type="component" value="Chromosome"/>
</dbReference>
<evidence type="ECO:0000313" key="1">
    <source>
        <dbReference type="EMBL" id="WXK93067.1"/>
    </source>
</evidence>
<keyword evidence="2" id="KW-1185">Reference proteome</keyword>
<dbReference type="InterPro" id="IPR003719">
    <property type="entry name" value="Phenazine_PhzF-like"/>
</dbReference>
<dbReference type="NCBIfam" id="TIGR00654">
    <property type="entry name" value="PhzF_family"/>
    <property type="match status" value="1"/>
</dbReference>
<dbReference type="Gene3D" id="3.10.310.10">
    <property type="entry name" value="Diaminopimelate Epimerase, Chain A, domain 1"/>
    <property type="match status" value="2"/>
</dbReference>
<organism evidence="1 2">
    <name type="scientific">Pseudarthrobacter quantipunctorum</name>
    <dbReference type="NCBI Taxonomy" id="3128980"/>
    <lineage>
        <taxon>Bacteria</taxon>
        <taxon>Bacillati</taxon>
        <taxon>Actinomycetota</taxon>
        <taxon>Actinomycetes</taxon>
        <taxon>Micrococcales</taxon>
        <taxon>Micrococcaceae</taxon>
        <taxon>Pseudarthrobacter</taxon>
    </lineage>
</organism>
<accession>A0ABZ2R4J6</accession>
<evidence type="ECO:0000313" key="2">
    <source>
        <dbReference type="Proteomes" id="UP001623384"/>
    </source>
</evidence>
<protein>
    <submittedName>
        <fullName evidence="1">PhzF family phenazine biosynthesis protein</fullName>
    </submittedName>
</protein>
<dbReference type="PANTHER" id="PTHR13774:SF32">
    <property type="entry name" value="ANTISENSE-ENHANCING SEQUENCE 1"/>
    <property type="match status" value="1"/>
</dbReference>
<proteinExistence type="predicted"/>
<dbReference type="RefSeq" id="WP_406635176.1">
    <property type="nucleotide sequence ID" value="NZ_CP148033.1"/>
</dbReference>
<reference evidence="1 2" key="1">
    <citation type="submission" date="2024-03" db="EMBL/GenBank/DDBJ databases">
        <title>Rhodococcus navarretei sp. nov. and Pseudarthrobacter quantumdoti sp. nov., two new species with the ability to biosynthesize Quantum Dots isolated from soil samples at Union Glacier, Antarctica.</title>
        <authorList>
            <person name="Vargas M."/>
        </authorList>
    </citation>
    <scope>NUCLEOTIDE SEQUENCE [LARGE SCALE GENOMIC DNA]</scope>
    <source>
        <strain evidence="1 2">RC-2-3</strain>
    </source>
</reference>
<gene>
    <name evidence="1" type="ORF">WHH00_18765</name>
</gene>
<dbReference type="EMBL" id="CP148033">
    <property type="protein sequence ID" value="WXK93067.1"/>
    <property type="molecule type" value="Genomic_DNA"/>
</dbReference>
<dbReference type="SUPFAM" id="SSF54506">
    <property type="entry name" value="Diaminopimelate epimerase-like"/>
    <property type="match status" value="1"/>
</dbReference>
<dbReference type="Pfam" id="PF02567">
    <property type="entry name" value="PhzC-PhzF"/>
    <property type="match status" value="1"/>
</dbReference>